<feature type="transmembrane region" description="Helical" evidence="2">
    <location>
        <begin position="303"/>
        <end position="328"/>
    </location>
</feature>
<dbReference type="OrthoDB" id="149075at2759"/>
<feature type="transmembrane region" description="Helical" evidence="2">
    <location>
        <begin position="227"/>
        <end position="244"/>
    </location>
</feature>
<feature type="transmembrane region" description="Helical" evidence="2">
    <location>
        <begin position="278"/>
        <end position="297"/>
    </location>
</feature>
<dbReference type="AlphaFoldDB" id="A0A835Z7G3"/>
<feature type="compositionally biased region" description="Gly residues" evidence="1">
    <location>
        <begin position="48"/>
        <end position="60"/>
    </location>
</feature>
<organism evidence="4 5">
    <name type="scientific">Tribonema minus</name>
    <dbReference type="NCBI Taxonomy" id="303371"/>
    <lineage>
        <taxon>Eukaryota</taxon>
        <taxon>Sar</taxon>
        <taxon>Stramenopiles</taxon>
        <taxon>Ochrophyta</taxon>
        <taxon>PX clade</taxon>
        <taxon>Xanthophyceae</taxon>
        <taxon>Tribonematales</taxon>
        <taxon>Tribonemataceae</taxon>
        <taxon>Tribonema</taxon>
    </lineage>
</organism>
<evidence type="ECO:0000256" key="3">
    <source>
        <dbReference type="SAM" id="SignalP"/>
    </source>
</evidence>
<feature type="chain" id="PRO_5032903784" evidence="3">
    <location>
        <begin position="22"/>
        <end position="413"/>
    </location>
</feature>
<dbReference type="Proteomes" id="UP000664859">
    <property type="component" value="Unassembled WGS sequence"/>
</dbReference>
<keyword evidence="2" id="KW-0472">Membrane</keyword>
<sequence length="413" mass="43097">MAAILLHKAAAALQAAVQVSSQNHEGRQQAQGEQPDDTQGSTASNGNNPGGDGETNGGSALGDANGGSNNDSNGAAPCKYERRRRSSSASDIHYHVVPAGEVCRLVPHNPSAAAAALPAAAGAAKPVVIVRLQCSPPALVQRSAASTLVRARLLSSAAALAAALALARAAAAAPPPWHLAAAARAAALLGLGCALSPYLLRSSRYRRDPRLRCRLGRRDVRRRLRDPLVWTSLVYAVPALYGVAAHQYGVAALQAATTVGSTLFHRARETRYFNLDNVGALALLFTTAWSLALAARARVWAHAAVVLAGTPLAGYFMVACGMPGVVCACPSGDGTLRRASNPLYDHYHMLWHLVSGFGTIASIHFFASRYPHLDAGGGHFEHFPDVPVVPFVSLLLSAAVNVYGNWAGALPLS</sequence>
<comment type="caution">
    <text evidence="4">The sequence shown here is derived from an EMBL/GenBank/DDBJ whole genome shotgun (WGS) entry which is preliminary data.</text>
</comment>
<keyword evidence="5" id="KW-1185">Reference proteome</keyword>
<gene>
    <name evidence="4" type="ORF">JKP88DRAFT_308146</name>
</gene>
<evidence type="ECO:0000256" key="1">
    <source>
        <dbReference type="SAM" id="MobiDB-lite"/>
    </source>
</evidence>
<evidence type="ECO:0000256" key="2">
    <source>
        <dbReference type="SAM" id="Phobius"/>
    </source>
</evidence>
<feature type="region of interest" description="Disordered" evidence="1">
    <location>
        <begin position="13"/>
        <end position="89"/>
    </location>
</feature>
<name>A0A835Z7G3_9STRA</name>
<keyword evidence="3" id="KW-0732">Signal</keyword>
<feature type="transmembrane region" description="Helical" evidence="2">
    <location>
        <begin position="151"/>
        <end position="171"/>
    </location>
</feature>
<feature type="transmembrane region" description="Helical" evidence="2">
    <location>
        <begin position="177"/>
        <end position="200"/>
    </location>
</feature>
<evidence type="ECO:0000313" key="5">
    <source>
        <dbReference type="Proteomes" id="UP000664859"/>
    </source>
</evidence>
<evidence type="ECO:0000313" key="4">
    <source>
        <dbReference type="EMBL" id="KAG5187072.1"/>
    </source>
</evidence>
<proteinExistence type="predicted"/>
<accession>A0A835Z7G3</accession>
<dbReference type="EMBL" id="JAFCMP010000096">
    <property type="protein sequence ID" value="KAG5187072.1"/>
    <property type="molecule type" value="Genomic_DNA"/>
</dbReference>
<feature type="compositionally biased region" description="Low complexity" evidence="1">
    <location>
        <begin position="61"/>
        <end position="76"/>
    </location>
</feature>
<feature type="compositionally biased region" description="Polar residues" evidence="1">
    <location>
        <begin position="17"/>
        <end position="47"/>
    </location>
</feature>
<protein>
    <submittedName>
        <fullName evidence="4">Uncharacterized protein</fullName>
    </submittedName>
</protein>
<feature type="transmembrane region" description="Helical" evidence="2">
    <location>
        <begin position="349"/>
        <end position="367"/>
    </location>
</feature>
<keyword evidence="2" id="KW-1133">Transmembrane helix</keyword>
<feature type="transmembrane region" description="Helical" evidence="2">
    <location>
        <begin position="387"/>
        <end position="406"/>
    </location>
</feature>
<reference evidence="4" key="1">
    <citation type="submission" date="2021-02" db="EMBL/GenBank/DDBJ databases">
        <title>First Annotated Genome of the Yellow-green Alga Tribonema minus.</title>
        <authorList>
            <person name="Mahan K.M."/>
        </authorList>
    </citation>
    <scope>NUCLEOTIDE SEQUENCE</scope>
    <source>
        <strain evidence="4">UTEX B ZZ1240</strain>
    </source>
</reference>
<keyword evidence="2" id="KW-0812">Transmembrane</keyword>
<feature type="signal peptide" evidence="3">
    <location>
        <begin position="1"/>
        <end position="21"/>
    </location>
</feature>